<dbReference type="Proteomes" id="UP000433788">
    <property type="component" value="Unassembled WGS sequence"/>
</dbReference>
<accession>A0A6N7QQ05</accession>
<dbReference type="Gene3D" id="1.10.10.10">
    <property type="entry name" value="Winged helix-like DNA-binding domain superfamily/Winged helix DNA-binding domain"/>
    <property type="match status" value="1"/>
</dbReference>
<comment type="caution">
    <text evidence="3">The sequence shown here is derived from an EMBL/GenBank/DDBJ whole genome shotgun (WGS) entry which is preliminary data.</text>
</comment>
<evidence type="ECO:0000259" key="1">
    <source>
        <dbReference type="Pfam" id="PF07848"/>
    </source>
</evidence>
<name>A0A6N7QQ05_9GAMM</name>
<dbReference type="Gene3D" id="1.20.58.1460">
    <property type="match status" value="1"/>
</dbReference>
<organism evidence="3 4">
    <name type="scientific">Spiribacter salilacus</name>
    <dbReference type="NCBI Taxonomy" id="2664894"/>
    <lineage>
        <taxon>Bacteria</taxon>
        <taxon>Pseudomonadati</taxon>
        <taxon>Pseudomonadota</taxon>
        <taxon>Gammaproteobacteria</taxon>
        <taxon>Chromatiales</taxon>
        <taxon>Ectothiorhodospiraceae</taxon>
        <taxon>Spiribacter</taxon>
    </lineage>
</organism>
<dbReference type="PANTHER" id="PTHR30319:SF1">
    <property type="entry name" value="TRANSCRIPTIONAL REPRESSOR PAAX"/>
    <property type="match status" value="1"/>
</dbReference>
<feature type="domain" description="Transcriptional repressor PaaX-like N-terminal" evidence="1">
    <location>
        <begin position="25"/>
        <end position="91"/>
    </location>
</feature>
<dbReference type="InterPro" id="IPR012906">
    <property type="entry name" value="PaaX-like_N"/>
</dbReference>
<protein>
    <submittedName>
        <fullName evidence="3">PaaX family transcriptional regulator</fullName>
    </submittedName>
</protein>
<evidence type="ECO:0000313" key="3">
    <source>
        <dbReference type="EMBL" id="MRH78491.1"/>
    </source>
</evidence>
<reference evidence="3 4" key="1">
    <citation type="submission" date="2019-11" db="EMBL/GenBank/DDBJ databases">
        <authorList>
            <person name="Zhang X.Y."/>
        </authorList>
    </citation>
    <scope>NUCLEOTIDE SEQUENCE [LARGE SCALE GENOMIC DNA]</scope>
    <source>
        <strain evidence="3 4">C176</strain>
    </source>
</reference>
<dbReference type="SUPFAM" id="SSF46785">
    <property type="entry name" value="Winged helix' DNA-binding domain"/>
    <property type="match status" value="1"/>
</dbReference>
<dbReference type="InterPro" id="IPR011965">
    <property type="entry name" value="PaaX_trns_reg"/>
</dbReference>
<dbReference type="InterPro" id="IPR036388">
    <property type="entry name" value="WH-like_DNA-bd_sf"/>
</dbReference>
<dbReference type="AlphaFoldDB" id="A0A6N7QQ05"/>
<dbReference type="EMBL" id="WJPP01000003">
    <property type="protein sequence ID" value="MRH78491.1"/>
    <property type="molecule type" value="Genomic_DNA"/>
</dbReference>
<feature type="domain" description="Transcriptional repressor PaaX-like C-terminal" evidence="2">
    <location>
        <begin position="173"/>
        <end position="261"/>
    </location>
</feature>
<proteinExistence type="predicted"/>
<dbReference type="InterPro" id="IPR011991">
    <property type="entry name" value="ArsR-like_HTH"/>
</dbReference>
<dbReference type="Pfam" id="PF07848">
    <property type="entry name" value="PaaX"/>
    <property type="match status" value="1"/>
</dbReference>
<dbReference type="InterPro" id="IPR013225">
    <property type="entry name" value="PaaX_C"/>
</dbReference>
<dbReference type="PIRSF" id="PIRSF020623">
    <property type="entry name" value="PaaX"/>
    <property type="match status" value="1"/>
</dbReference>
<keyword evidence="4" id="KW-1185">Reference proteome</keyword>
<dbReference type="GO" id="GO:0006355">
    <property type="term" value="P:regulation of DNA-templated transcription"/>
    <property type="evidence" value="ECO:0007669"/>
    <property type="project" value="UniProtKB-ARBA"/>
</dbReference>
<evidence type="ECO:0000313" key="4">
    <source>
        <dbReference type="Proteomes" id="UP000433788"/>
    </source>
</evidence>
<dbReference type="GO" id="GO:0006351">
    <property type="term" value="P:DNA-templated transcription"/>
    <property type="evidence" value="ECO:0007669"/>
    <property type="project" value="InterPro"/>
</dbReference>
<sequence length="291" mass="31239">MSSEKIKPSDAGAWLASLVAQPPRAARFIVTVYGDAVVPRRGILWMGTLIEIANAAGLSESLVRTAVSRLVAAGQLIGERVGRRSYYRLTDPARVEFSAAESVLFSGQPDAKGWVFFMPENSNQLMPDDFALIAKGVYLGPDKTGQRFPPGLVFHSSTVEGAAMLPGYVSQYWDLASVSAAYARVIDRFAPLADMMAAGVSLSPEDSLIARLLLVDDFRAAVLQDPRLPPNALPADWPRQEATALFASLYLSLTPQADSHIGAIFRDASGVLPASTPQTVHRLAALKASLK</sequence>
<evidence type="ECO:0000259" key="2">
    <source>
        <dbReference type="Pfam" id="PF08223"/>
    </source>
</evidence>
<dbReference type="CDD" id="cd00090">
    <property type="entry name" value="HTH_ARSR"/>
    <property type="match status" value="1"/>
</dbReference>
<dbReference type="InterPro" id="IPR036390">
    <property type="entry name" value="WH_DNA-bd_sf"/>
</dbReference>
<gene>
    <name evidence="3" type="ORF">GH984_07195</name>
</gene>
<dbReference type="RefSeq" id="WP_153719525.1">
    <property type="nucleotide sequence ID" value="NZ_WJPP01000003.1"/>
</dbReference>
<dbReference type="Pfam" id="PF08223">
    <property type="entry name" value="PaaX_C"/>
    <property type="match status" value="1"/>
</dbReference>
<dbReference type="PANTHER" id="PTHR30319">
    <property type="entry name" value="PHENYLACETIC ACID REGULATOR-RELATED TRANSCRIPTIONAL REPRESSOR"/>
    <property type="match status" value="1"/>
</dbReference>